<dbReference type="AlphaFoldDB" id="A0A0F9HI31"/>
<evidence type="ECO:0008006" key="2">
    <source>
        <dbReference type="Google" id="ProtNLM"/>
    </source>
</evidence>
<reference evidence="1" key="1">
    <citation type="journal article" date="2015" name="Nature">
        <title>Complex archaea that bridge the gap between prokaryotes and eukaryotes.</title>
        <authorList>
            <person name="Spang A."/>
            <person name="Saw J.H."/>
            <person name="Jorgensen S.L."/>
            <person name="Zaremba-Niedzwiedzka K."/>
            <person name="Martijn J."/>
            <person name="Lind A.E."/>
            <person name="van Eijk R."/>
            <person name="Schleper C."/>
            <person name="Guy L."/>
            <person name="Ettema T.J."/>
        </authorList>
    </citation>
    <scope>NUCLEOTIDE SEQUENCE</scope>
</reference>
<dbReference type="SUPFAM" id="SSF52540">
    <property type="entry name" value="P-loop containing nucleoside triphosphate hydrolases"/>
    <property type="match status" value="1"/>
</dbReference>
<protein>
    <recommendedName>
        <fullName evidence="2">AAA+ ATPase domain-containing protein</fullName>
    </recommendedName>
</protein>
<organism evidence="1">
    <name type="scientific">marine sediment metagenome</name>
    <dbReference type="NCBI Taxonomy" id="412755"/>
    <lineage>
        <taxon>unclassified sequences</taxon>
        <taxon>metagenomes</taxon>
        <taxon>ecological metagenomes</taxon>
    </lineage>
</organism>
<accession>A0A0F9HI31</accession>
<gene>
    <name evidence="1" type="ORF">LCGC14_1699730</name>
</gene>
<dbReference type="EMBL" id="LAZR01014997">
    <property type="protein sequence ID" value="KKM15071.1"/>
    <property type="molecule type" value="Genomic_DNA"/>
</dbReference>
<dbReference type="InterPro" id="IPR027417">
    <property type="entry name" value="P-loop_NTPase"/>
</dbReference>
<comment type="caution">
    <text evidence="1">The sequence shown here is derived from an EMBL/GenBank/DDBJ whole genome shotgun (WGS) entry which is preliminary data.</text>
</comment>
<dbReference type="Gene3D" id="3.40.50.300">
    <property type="entry name" value="P-loop containing nucleotide triphosphate hydrolases"/>
    <property type="match status" value="1"/>
</dbReference>
<name>A0A0F9HI31_9ZZZZ</name>
<sequence>MLGSNSKSKLSQKTIDLAVKLGSNFPTDVAWLGINGDRTRGVWSPCYLHTGECKTFLTDEWAHHVWTEDGFVYKSERIKAYAERELTRLCPWKDIYGLRETVAAEADLPWLWHGLLLPSAVTLFAGMPKEGKTTFIFNLLEALLGSRNFLGLSTQPANVLYITEESPGALVHRIDEDYYLALKHSKRVSYICSEPGLDWITTLGHLDRALLEQPDDPLLVIVDTISFFAEIQEENDASQVRQAVKPLVERARTKNLAVLLVHHARKGQGEHGEGIRGSNAFAGLVDTIMELRREDKDVKSRSLSCLGRYWETPTEPLLLTWDGNTGYNLREEPENLDARLAAALQLQPKATQMQLAESAECSQASVQRYLKDHPR</sequence>
<dbReference type="Pfam" id="PF13481">
    <property type="entry name" value="AAA_25"/>
    <property type="match status" value="1"/>
</dbReference>
<proteinExistence type="predicted"/>
<evidence type="ECO:0000313" key="1">
    <source>
        <dbReference type="EMBL" id="KKM15071.1"/>
    </source>
</evidence>